<dbReference type="GO" id="GO:0008843">
    <property type="term" value="F:endochitinase activity"/>
    <property type="evidence" value="ECO:0007669"/>
    <property type="project" value="UniProtKB-EC"/>
</dbReference>
<dbReference type="AlphaFoldDB" id="A0AAQ3WI27"/>
<organism evidence="9 10">
    <name type="scientific">Paspalum notatum var. saurae</name>
    <dbReference type="NCBI Taxonomy" id="547442"/>
    <lineage>
        <taxon>Eukaryota</taxon>
        <taxon>Viridiplantae</taxon>
        <taxon>Streptophyta</taxon>
        <taxon>Embryophyta</taxon>
        <taxon>Tracheophyta</taxon>
        <taxon>Spermatophyta</taxon>
        <taxon>Magnoliopsida</taxon>
        <taxon>Liliopsida</taxon>
        <taxon>Poales</taxon>
        <taxon>Poaceae</taxon>
        <taxon>PACMAD clade</taxon>
        <taxon>Panicoideae</taxon>
        <taxon>Andropogonodae</taxon>
        <taxon>Paspaleae</taxon>
        <taxon>Paspalinae</taxon>
        <taxon>Paspalum</taxon>
    </lineage>
</organism>
<name>A0AAQ3WI27_PASNO</name>
<dbReference type="GO" id="GO:0006032">
    <property type="term" value="P:chitin catabolic process"/>
    <property type="evidence" value="ECO:0007669"/>
    <property type="project" value="InterPro"/>
</dbReference>
<keyword evidence="10" id="KW-1185">Reference proteome</keyword>
<keyword evidence="6" id="KW-0326">Glycosidase</keyword>
<dbReference type="InterPro" id="IPR036861">
    <property type="entry name" value="Endochitinase-like_sf"/>
</dbReference>
<accession>A0AAQ3WI27</accession>
<keyword evidence="3" id="KW-0147">Chitin-binding</keyword>
<evidence type="ECO:0000256" key="5">
    <source>
        <dbReference type="ARBA" id="ARBA00023277"/>
    </source>
</evidence>
<dbReference type="Proteomes" id="UP001341281">
    <property type="component" value="Chromosome 03"/>
</dbReference>
<dbReference type="GO" id="GO:0016998">
    <property type="term" value="P:cell wall macromolecule catabolic process"/>
    <property type="evidence" value="ECO:0007669"/>
    <property type="project" value="InterPro"/>
</dbReference>
<keyword evidence="4" id="KW-0378">Hydrolase</keyword>
<dbReference type="SUPFAM" id="SSF53955">
    <property type="entry name" value="Lysozyme-like"/>
    <property type="match status" value="1"/>
</dbReference>
<dbReference type="PANTHER" id="PTHR22595">
    <property type="entry name" value="CHITINASE-RELATED"/>
    <property type="match status" value="1"/>
</dbReference>
<dbReference type="PANTHER" id="PTHR22595:SF140">
    <property type="entry name" value="CHITINASE 2"/>
    <property type="match status" value="1"/>
</dbReference>
<dbReference type="GO" id="GO:0050832">
    <property type="term" value="P:defense response to fungus"/>
    <property type="evidence" value="ECO:0007669"/>
    <property type="project" value="TreeGrafter"/>
</dbReference>
<evidence type="ECO:0000256" key="4">
    <source>
        <dbReference type="ARBA" id="ARBA00022801"/>
    </source>
</evidence>
<dbReference type="Pfam" id="PF00182">
    <property type="entry name" value="Glyco_hydro_19"/>
    <property type="match status" value="1"/>
</dbReference>
<evidence type="ECO:0000256" key="6">
    <source>
        <dbReference type="ARBA" id="ARBA00023295"/>
    </source>
</evidence>
<dbReference type="EC" id="3.2.1.14" evidence="2"/>
<evidence type="ECO:0000313" key="9">
    <source>
        <dbReference type="EMBL" id="WVZ62140.1"/>
    </source>
</evidence>
<keyword evidence="7" id="KW-0624">Polysaccharide degradation</keyword>
<evidence type="ECO:0000256" key="2">
    <source>
        <dbReference type="ARBA" id="ARBA00012729"/>
    </source>
</evidence>
<comment type="catalytic activity">
    <reaction evidence="1">
        <text>Random endo-hydrolysis of N-acetyl-beta-D-glucosaminide (1-&gt;4)-beta-linkages in chitin and chitodextrins.</text>
        <dbReference type="EC" id="3.2.1.14"/>
    </reaction>
</comment>
<dbReference type="EMBL" id="CP144747">
    <property type="protein sequence ID" value="WVZ62140.1"/>
    <property type="molecule type" value="Genomic_DNA"/>
</dbReference>
<dbReference type="InterPro" id="IPR023346">
    <property type="entry name" value="Lysozyme-like_dom_sf"/>
</dbReference>
<dbReference type="InterPro" id="IPR000726">
    <property type="entry name" value="Glyco_hydro_19_cat"/>
</dbReference>
<reference evidence="9 10" key="1">
    <citation type="submission" date="2024-02" db="EMBL/GenBank/DDBJ databases">
        <title>High-quality chromosome-scale genome assembly of Pensacola bahiagrass (Paspalum notatum Flugge var. saurae).</title>
        <authorList>
            <person name="Vega J.M."/>
            <person name="Podio M."/>
            <person name="Orjuela J."/>
            <person name="Siena L.A."/>
            <person name="Pessino S.C."/>
            <person name="Combes M.C."/>
            <person name="Mariac C."/>
            <person name="Albertini E."/>
            <person name="Pupilli F."/>
            <person name="Ortiz J.P.A."/>
            <person name="Leblanc O."/>
        </authorList>
    </citation>
    <scope>NUCLEOTIDE SEQUENCE [LARGE SCALE GENOMIC DNA]</scope>
    <source>
        <strain evidence="9">R1</strain>
        <tissue evidence="9">Leaf</tissue>
    </source>
</reference>
<evidence type="ECO:0000313" key="10">
    <source>
        <dbReference type="Proteomes" id="UP001341281"/>
    </source>
</evidence>
<gene>
    <name evidence="9" type="ORF">U9M48_011920</name>
</gene>
<sequence length="105" mass="10609">MLCVLTAAVAVASAQQCGSQVGGVTCRDCLCCSCFGFLGDTSDAPAPAPRVASVVPRDLLLLHRDNAACPARGLYTYDAFVAAAAAFPAEVAAFLGQTSHETTGG</sequence>
<evidence type="ECO:0000256" key="1">
    <source>
        <dbReference type="ARBA" id="ARBA00000822"/>
    </source>
</evidence>
<dbReference type="GO" id="GO:0008061">
    <property type="term" value="F:chitin binding"/>
    <property type="evidence" value="ECO:0007669"/>
    <property type="project" value="UniProtKB-KW"/>
</dbReference>
<evidence type="ECO:0000256" key="3">
    <source>
        <dbReference type="ARBA" id="ARBA00022669"/>
    </source>
</evidence>
<protein>
    <recommendedName>
        <fullName evidence="2">chitinase</fullName>
        <ecNumber evidence="2">3.2.1.14</ecNumber>
    </recommendedName>
</protein>
<dbReference type="Gene3D" id="3.30.60.10">
    <property type="entry name" value="Endochitinase-like"/>
    <property type="match status" value="1"/>
</dbReference>
<keyword evidence="5" id="KW-0119">Carbohydrate metabolism</keyword>
<feature type="domain" description="Glycoside hydrolase family 19 catalytic" evidence="8">
    <location>
        <begin position="58"/>
        <end position="105"/>
    </location>
</feature>
<proteinExistence type="predicted"/>
<evidence type="ECO:0000259" key="8">
    <source>
        <dbReference type="Pfam" id="PF00182"/>
    </source>
</evidence>
<dbReference type="Gene3D" id="1.10.530.10">
    <property type="match status" value="1"/>
</dbReference>
<dbReference type="GO" id="GO:0000272">
    <property type="term" value="P:polysaccharide catabolic process"/>
    <property type="evidence" value="ECO:0007669"/>
    <property type="project" value="UniProtKB-KW"/>
</dbReference>
<evidence type="ECO:0000256" key="7">
    <source>
        <dbReference type="ARBA" id="ARBA00023326"/>
    </source>
</evidence>